<accession>A0ABS0LGM6</accession>
<dbReference type="InterPro" id="IPR021450">
    <property type="entry name" value="DUF3100"/>
</dbReference>
<reference evidence="2 3" key="1">
    <citation type="submission" date="2020-07" db="EMBL/GenBank/DDBJ databases">
        <title>Facklamia lactis sp. nov., isolated from raw milk.</title>
        <authorList>
            <person name="Doll E.V."/>
            <person name="Huptas C."/>
            <person name="Staib L."/>
            <person name="Wenning M."/>
            <person name="Scherer S."/>
        </authorList>
    </citation>
    <scope>NUCLEOTIDE SEQUENCE [LARGE SCALE GENOMIC DNA]</scope>
    <source>
        <strain evidence="2 3">DSM 104272</strain>
    </source>
</reference>
<sequence>MEKAQPIWKDYRLHIMVLIFSVIAEVIGSQSVKVGRFSFTLAPLIFSMVLMTVFYLIPKQKIITEKSSNNASAMMALAGGLLIAKLGVSSGAAIEEVMQAGIAVTLQNLGEGFSFLLGLPLAILFGMKRESIGMTFGVSREANVALISEKYGAQSPEFRGVMTNYIVGTIFGVVAVSFLMSVLAEIPYISPISLSLATGIGSASMMVGGLGTLIERFPDMATELEAYAAMSNLVSSVINIYTAIFIGLPLTERAYRWFDKLRIKKEKGAENYEAN</sequence>
<feature type="transmembrane region" description="Helical" evidence="1">
    <location>
        <begin position="12"/>
        <end position="31"/>
    </location>
</feature>
<dbReference type="EMBL" id="JACCEL010000001">
    <property type="protein sequence ID" value="MBG9977298.1"/>
    <property type="molecule type" value="Genomic_DNA"/>
</dbReference>
<protein>
    <submittedName>
        <fullName evidence="2">DUF3100 domain-containing protein</fullName>
    </submittedName>
</protein>
<gene>
    <name evidence="2" type="ORF">HYQ42_00750</name>
</gene>
<comment type="caution">
    <text evidence="2">The sequence shown here is derived from an EMBL/GenBank/DDBJ whole genome shotgun (WGS) entry which is preliminary data.</text>
</comment>
<feature type="transmembrane region" description="Helical" evidence="1">
    <location>
        <begin position="226"/>
        <end position="248"/>
    </location>
</feature>
<feature type="transmembrane region" description="Helical" evidence="1">
    <location>
        <begin position="100"/>
        <end position="125"/>
    </location>
</feature>
<evidence type="ECO:0000313" key="2">
    <source>
        <dbReference type="EMBL" id="MBG9977298.1"/>
    </source>
</evidence>
<organism evidence="2 3">
    <name type="scientific">Ruoffia tabacinasalis</name>
    <dbReference type="NCBI Taxonomy" id="87458"/>
    <lineage>
        <taxon>Bacteria</taxon>
        <taxon>Bacillati</taxon>
        <taxon>Bacillota</taxon>
        <taxon>Bacilli</taxon>
        <taxon>Lactobacillales</taxon>
        <taxon>Aerococcaceae</taxon>
        <taxon>Ruoffia</taxon>
    </lineage>
</organism>
<evidence type="ECO:0000256" key="1">
    <source>
        <dbReference type="SAM" id="Phobius"/>
    </source>
</evidence>
<feature type="transmembrane region" description="Helical" evidence="1">
    <location>
        <begin position="37"/>
        <end position="57"/>
    </location>
</feature>
<proteinExistence type="predicted"/>
<name>A0ABS0LGM6_9LACT</name>
<dbReference type="Proteomes" id="UP000823401">
    <property type="component" value="Unassembled WGS sequence"/>
</dbReference>
<keyword evidence="1" id="KW-0812">Transmembrane</keyword>
<feature type="transmembrane region" description="Helical" evidence="1">
    <location>
        <begin position="192"/>
        <end position="214"/>
    </location>
</feature>
<dbReference type="RefSeq" id="WP_197103206.1">
    <property type="nucleotide sequence ID" value="NZ_JACCEL010000001.1"/>
</dbReference>
<feature type="transmembrane region" description="Helical" evidence="1">
    <location>
        <begin position="165"/>
        <end position="186"/>
    </location>
</feature>
<keyword evidence="3" id="KW-1185">Reference proteome</keyword>
<keyword evidence="1" id="KW-0472">Membrane</keyword>
<keyword evidence="1" id="KW-1133">Transmembrane helix</keyword>
<evidence type="ECO:0000313" key="3">
    <source>
        <dbReference type="Proteomes" id="UP000823401"/>
    </source>
</evidence>
<dbReference type="Pfam" id="PF11299">
    <property type="entry name" value="DUF3100"/>
    <property type="match status" value="1"/>
</dbReference>
<feature type="transmembrane region" description="Helical" evidence="1">
    <location>
        <begin position="69"/>
        <end position="88"/>
    </location>
</feature>